<accession>A0A844QG61</accession>
<keyword evidence="2" id="KW-1185">Reference proteome</keyword>
<sequence>MKGREYMPAVRYGADETGLPGTRRSGVYDPSLWNGEIPMKMLLAAVLASASFVTVALAGEMQGVVSAVDAEAMVIVMEDGAELAVADGVSLDGIEPGASVVVTTDDSDTVISIVAN</sequence>
<dbReference type="AlphaFoldDB" id="A0A844QG61"/>
<evidence type="ECO:0000313" key="2">
    <source>
        <dbReference type="Proteomes" id="UP000463224"/>
    </source>
</evidence>
<gene>
    <name evidence="1" type="ORF">GN330_07200</name>
</gene>
<dbReference type="Pfam" id="PF07076">
    <property type="entry name" value="DUF1344"/>
    <property type="match status" value="1"/>
</dbReference>
<proteinExistence type="predicted"/>
<organism evidence="1 2">
    <name type="scientific">Nitratireductor arenosus</name>
    <dbReference type="NCBI Taxonomy" id="2682096"/>
    <lineage>
        <taxon>Bacteria</taxon>
        <taxon>Pseudomonadati</taxon>
        <taxon>Pseudomonadota</taxon>
        <taxon>Alphaproteobacteria</taxon>
        <taxon>Hyphomicrobiales</taxon>
        <taxon>Phyllobacteriaceae</taxon>
        <taxon>Nitratireductor</taxon>
    </lineage>
</organism>
<comment type="caution">
    <text evidence="1">The sequence shown here is derived from an EMBL/GenBank/DDBJ whole genome shotgun (WGS) entry which is preliminary data.</text>
</comment>
<dbReference type="InterPro" id="IPR009780">
    <property type="entry name" value="DUF1344"/>
</dbReference>
<dbReference type="EMBL" id="WPHG01000002">
    <property type="protein sequence ID" value="MVA97033.1"/>
    <property type="molecule type" value="Genomic_DNA"/>
</dbReference>
<name>A0A844QG61_9HYPH</name>
<reference evidence="1 2" key="1">
    <citation type="submission" date="2019-12" db="EMBL/GenBank/DDBJ databases">
        <title>Nitratireductor arenosus sp. nov., Isolated from sea sand, Jeju island, South Korea.</title>
        <authorList>
            <person name="Kim W."/>
        </authorList>
    </citation>
    <scope>NUCLEOTIDE SEQUENCE [LARGE SCALE GENOMIC DNA]</scope>
    <source>
        <strain evidence="1 2">CAU 1489</strain>
    </source>
</reference>
<evidence type="ECO:0000313" key="1">
    <source>
        <dbReference type="EMBL" id="MVA97033.1"/>
    </source>
</evidence>
<dbReference type="Proteomes" id="UP000463224">
    <property type="component" value="Unassembled WGS sequence"/>
</dbReference>
<protein>
    <submittedName>
        <fullName evidence="1">DUF1344 domain-containing protein</fullName>
    </submittedName>
</protein>